<feature type="domain" description="CopZ zinc binding" evidence="1">
    <location>
        <begin position="14"/>
        <end position="75"/>
    </location>
</feature>
<organism evidence="2 3">
    <name type="scientific">Paenactinomyces guangxiensis</name>
    <dbReference type="NCBI Taxonomy" id="1490290"/>
    <lineage>
        <taxon>Bacteria</taxon>
        <taxon>Bacillati</taxon>
        <taxon>Bacillota</taxon>
        <taxon>Bacilli</taxon>
        <taxon>Bacillales</taxon>
        <taxon>Thermoactinomycetaceae</taxon>
        <taxon>Paenactinomyces</taxon>
    </lineage>
</organism>
<protein>
    <submittedName>
        <fullName evidence="2">Copper chaperone Copz family protein</fullName>
    </submittedName>
</protein>
<dbReference type="NCBIfam" id="NF047645">
    <property type="entry name" value="CopZ_Nterm_CC"/>
    <property type="match status" value="1"/>
</dbReference>
<comment type="caution">
    <text evidence="2">The sequence shown here is derived from an EMBL/GenBank/DDBJ whole genome shotgun (WGS) entry which is preliminary data.</text>
</comment>
<dbReference type="AlphaFoldDB" id="A0A7W1WUR4"/>
<dbReference type="EMBL" id="JACEIQ010000033">
    <property type="protein sequence ID" value="MBA4496416.1"/>
    <property type="molecule type" value="Genomic_DNA"/>
</dbReference>
<dbReference type="InterPro" id="IPR041854">
    <property type="entry name" value="BFD-like_2Fe2S-bd_dom_sf"/>
</dbReference>
<name>A0A7W1WUR4_9BACL</name>
<dbReference type="CDD" id="cd10141">
    <property type="entry name" value="CopZ-like_Fer2_BFD-like"/>
    <property type="match status" value="1"/>
</dbReference>
<dbReference type="Gene3D" id="1.10.10.1100">
    <property type="entry name" value="BFD-like [2Fe-2S]-binding domain"/>
    <property type="match status" value="1"/>
</dbReference>
<sequence>MTDCCTNSSVQNNVSCPQCNTVGRKVKIITLKSLLLPEALKNLNVESPYYFCSTRDCKVVYYNEDKETYQTEEIKVPIFQKNTSNHIPVCYCFGWTRKRIVDEVKKTGNSSAMSEIKQHIKEKRCGCEVNNPQGSCCLSNISSFVEALRS</sequence>
<reference evidence="2 3" key="1">
    <citation type="submission" date="2020-07" db="EMBL/GenBank/DDBJ databases">
        <authorList>
            <person name="Feng H."/>
        </authorList>
    </citation>
    <scope>NUCLEOTIDE SEQUENCE [LARGE SCALE GENOMIC DNA]</scope>
    <source>
        <strain evidence="3">s-10</strain>
    </source>
</reference>
<dbReference type="Proteomes" id="UP000535491">
    <property type="component" value="Unassembled WGS sequence"/>
</dbReference>
<dbReference type="RefSeq" id="WP_181754819.1">
    <property type="nucleotide sequence ID" value="NZ_JACEIQ010000033.1"/>
</dbReference>
<evidence type="ECO:0000259" key="1">
    <source>
        <dbReference type="Pfam" id="PF18423"/>
    </source>
</evidence>
<evidence type="ECO:0000313" key="2">
    <source>
        <dbReference type="EMBL" id="MBA4496416.1"/>
    </source>
</evidence>
<dbReference type="InterPro" id="IPR040890">
    <property type="entry name" value="Znf_CopZ"/>
</dbReference>
<dbReference type="Pfam" id="PF18423">
    <property type="entry name" value="zf_CopZ"/>
    <property type="match status" value="1"/>
</dbReference>
<accession>A0A7W1WUR4</accession>
<gene>
    <name evidence="2" type="ORF">H1191_19320</name>
</gene>
<proteinExistence type="predicted"/>
<keyword evidence="3" id="KW-1185">Reference proteome</keyword>
<evidence type="ECO:0000313" key="3">
    <source>
        <dbReference type="Proteomes" id="UP000535491"/>
    </source>
</evidence>
<dbReference type="Gene3D" id="2.20.25.270">
    <property type="match status" value="1"/>
</dbReference>